<gene>
    <name evidence="1" type="ORF">FK486_0178</name>
</gene>
<sequence length="33" mass="3818">MWFVIIGASFGLILGLRKYNKGKGAERDEQKKY</sequence>
<dbReference type="Proteomes" id="UP000315608">
    <property type="component" value="Segment"/>
</dbReference>
<protein>
    <submittedName>
        <fullName evidence="1">Uncharacterized protein</fullName>
    </submittedName>
</protein>
<organism evidence="1 2">
    <name type="scientific">Listeria phage LP-066</name>
    <dbReference type="NCBI Taxonomy" id="2590051"/>
    <lineage>
        <taxon>Viruses</taxon>
        <taxon>Duplodnaviria</taxon>
        <taxon>Heunggongvirae</taxon>
        <taxon>Uroviricota</taxon>
        <taxon>Caudoviricetes</taxon>
        <taxon>Herelleviridae</taxon>
        <taxon>Jasinskavirinae</taxon>
        <taxon>Pecentumvirus</taxon>
        <taxon>Pecentumvirus LP0832</taxon>
    </lineage>
</organism>
<evidence type="ECO:0000313" key="1">
    <source>
        <dbReference type="EMBL" id="QDK05025.2"/>
    </source>
</evidence>
<name>A0A514U7X2_9CAUD</name>
<reference evidence="1" key="1">
    <citation type="submission" date="2019-07" db="EMBL/GenBank/DDBJ databases">
        <authorList>
            <person name="Hudson L.K."/>
            <person name="Peters T.L."/>
            <person name="Song Y."/>
            <person name="Denes T.G."/>
        </authorList>
    </citation>
    <scope>NUCLEOTIDE SEQUENCE [LARGE SCALE GENOMIC DNA]</scope>
</reference>
<evidence type="ECO:0000313" key="2">
    <source>
        <dbReference type="Proteomes" id="UP000315608"/>
    </source>
</evidence>
<dbReference type="EMBL" id="MN128594">
    <property type="protein sequence ID" value="QDK05025.2"/>
    <property type="molecule type" value="Genomic_DNA"/>
</dbReference>
<accession>A0A514U7X2</accession>
<proteinExistence type="predicted"/>